<sequence length="421" mass="47324">MSILLDSQNALKRRVMLAVLSLNMFGAIIATILHRLEPHPSPLNLIAPPLLVICSLALLIRLYIVPQSLQQVMHVGFFLAVLLMIIPSWFFTLQAFLSPEMPLVGSLPPLISGLFLILMLMMIMLRPRRLIGVAILTWGAIALPILTYFIFHPVELTTLRGLDLAIALGPAMGVQIVLILFFNRLQDLVDRLYRERLQYYEQIIERQSIRQRAMEHAVTQIHNGPLQTLALLMRDVQKGRSTDLLQRLDALNAEIRAVGHSLTDPSEVETTEHILRLGEGTQIDLNHPLHHLFHEVYAVTLKRQLPHFKTIQVKVRNFAPLESSILTLDLKRDLCLWLEEALCNVGKHAQGVTRLTVTGQQCEDHYVLQVQDNGVGLDPALNPPEAKSCTLLAQRLAGTFQRTTLPKGGVLCKLSWACRPS</sequence>
<protein>
    <submittedName>
        <fullName evidence="2">CHASE2 domain-containing protein</fullName>
    </submittedName>
</protein>
<dbReference type="Proteomes" id="UP000217895">
    <property type="component" value="Chromosome"/>
</dbReference>
<keyword evidence="1" id="KW-0812">Transmembrane</keyword>
<keyword evidence="1" id="KW-1133">Transmembrane helix</keyword>
<dbReference type="SUPFAM" id="SSF55874">
    <property type="entry name" value="ATPase domain of HSP90 chaperone/DNA topoisomerase II/histidine kinase"/>
    <property type="match status" value="1"/>
</dbReference>
<dbReference type="EMBL" id="AP018203">
    <property type="protein sequence ID" value="BAY53938.1"/>
    <property type="molecule type" value="Genomic_DNA"/>
</dbReference>
<organism evidence="2 3">
    <name type="scientific">Leptolyngbya boryana NIES-2135</name>
    <dbReference type="NCBI Taxonomy" id="1973484"/>
    <lineage>
        <taxon>Bacteria</taxon>
        <taxon>Bacillati</taxon>
        <taxon>Cyanobacteriota</taxon>
        <taxon>Cyanophyceae</taxon>
        <taxon>Leptolyngbyales</taxon>
        <taxon>Leptolyngbyaceae</taxon>
        <taxon>Leptolyngbya group</taxon>
        <taxon>Leptolyngbya</taxon>
    </lineage>
</organism>
<accession>A0A1Z4JB84</accession>
<feature type="transmembrane region" description="Helical" evidence="1">
    <location>
        <begin position="45"/>
        <end position="64"/>
    </location>
</feature>
<name>A0A1Z4JB84_LEPBY</name>
<feature type="transmembrane region" description="Helical" evidence="1">
    <location>
        <begin position="130"/>
        <end position="152"/>
    </location>
</feature>
<reference evidence="2 3" key="1">
    <citation type="submission" date="2017-06" db="EMBL/GenBank/DDBJ databases">
        <title>Genome sequencing of cyanobaciteial culture collection at National Institute for Environmental Studies (NIES).</title>
        <authorList>
            <person name="Hirose Y."/>
            <person name="Shimura Y."/>
            <person name="Fujisawa T."/>
            <person name="Nakamura Y."/>
            <person name="Kawachi M."/>
        </authorList>
    </citation>
    <scope>NUCLEOTIDE SEQUENCE [LARGE SCALE GENOMIC DNA]</scope>
    <source>
        <strain evidence="2 3">NIES-2135</strain>
    </source>
</reference>
<feature type="transmembrane region" description="Helical" evidence="1">
    <location>
        <begin position="15"/>
        <end position="33"/>
    </location>
</feature>
<evidence type="ECO:0000256" key="1">
    <source>
        <dbReference type="SAM" id="Phobius"/>
    </source>
</evidence>
<keyword evidence="1" id="KW-0472">Membrane</keyword>
<evidence type="ECO:0000313" key="3">
    <source>
        <dbReference type="Proteomes" id="UP000217895"/>
    </source>
</evidence>
<proteinExistence type="predicted"/>
<feature type="transmembrane region" description="Helical" evidence="1">
    <location>
        <begin position="103"/>
        <end position="123"/>
    </location>
</feature>
<gene>
    <name evidence="2" type="ORF">NIES2135_07510</name>
</gene>
<dbReference type="AlphaFoldDB" id="A0A1Z4JB84"/>
<dbReference type="InterPro" id="IPR036890">
    <property type="entry name" value="HATPase_C_sf"/>
</dbReference>
<evidence type="ECO:0000313" key="2">
    <source>
        <dbReference type="EMBL" id="BAY53938.1"/>
    </source>
</evidence>
<feature type="transmembrane region" description="Helical" evidence="1">
    <location>
        <begin position="164"/>
        <end position="182"/>
    </location>
</feature>
<feature type="transmembrane region" description="Helical" evidence="1">
    <location>
        <begin position="76"/>
        <end position="97"/>
    </location>
</feature>
<keyword evidence="3" id="KW-1185">Reference proteome</keyword>
<dbReference type="Gene3D" id="3.30.565.10">
    <property type="entry name" value="Histidine kinase-like ATPase, C-terminal domain"/>
    <property type="match status" value="1"/>
</dbReference>